<reference evidence="2 3" key="1">
    <citation type="submission" date="2023-08" db="EMBL/GenBank/DDBJ databases">
        <title>Draft genome sequence of Algoriphagus confluentis.</title>
        <authorList>
            <person name="Takatani N."/>
            <person name="Hosokawa M."/>
            <person name="Sawabe T."/>
        </authorList>
    </citation>
    <scope>NUCLEOTIDE SEQUENCE [LARGE SCALE GENOMIC DNA]</scope>
    <source>
        <strain evidence="2 3">NBRC 111222</strain>
    </source>
</reference>
<dbReference type="SUPFAM" id="SSF54001">
    <property type="entry name" value="Cysteine proteinases"/>
    <property type="match status" value="1"/>
</dbReference>
<keyword evidence="3" id="KW-1185">Reference proteome</keyword>
<dbReference type="Pfam" id="PF01841">
    <property type="entry name" value="Transglut_core"/>
    <property type="match status" value="1"/>
</dbReference>
<dbReference type="Pfam" id="PF08379">
    <property type="entry name" value="Bact_transglu_N"/>
    <property type="match status" value="1"/>
</dbReference>
<dbReference type="Proteomes" id="UP001338309">
    <property type="component" value="Unassembled WGS sequence"/>
</dbReference>
<dbReference type="RefSeq" id="WP_338225627.1">
    <property type="nucleotide sequence ID" value="NZ_BTPD01000013.1"/>
</dbReference>
<evidence type="ECO:0000313" key="3">
    <source>
        <dbReference type="Proteomes" id="UP001338309"/>
    </source>
</evidence>
<evidence type="ECO:0000259" key="1">
    <source>
        <dbReference type="SMART" id="SM00460"/>
    </source>
</evidence>
<organism evidence="2 3">
    <name type="scientific">Algoriphagus confluentis</name>
    <dbReference type="NCBI Taxonomy" id="1697556"/>
    <lineage>
        <taxon>Bacteria</taxon>
        <taxon>Pseudomonadati</taxon>
        <taxon>Bacteroidota</taxon>
        <taxon>Cytophagia</taxon>
        <taxon>Cytophagales</taxon>
        <taxon>Cyclobacteriaceae</taxon>
        <taxon>Algoriphagus</taxon>
    </lineage>
</organism>
<dbReference type="PANTHER" id="PTHR33490:SF1">
    <property type="entry name" value="SLL1233 PROTEIN"/>
    <property type="match status" value="1"/>
</dbReference>
<evidence type="ECO:0000313" key="2">
    <source>
        <dbReference type="EMBL" id="GMQ30922.1"/>
    </source>
</evidence>
<proteinExistence type="predicted"/>
<dbReference type="EMBL" id="BTPD01000013">
    <property type="protein sequence ID" value="GMQ30922.1"/>
    <property type="molecule type" value="Genomic_DNA"/>
</dbReference>
<accession>A0ABQ6PVZ7</accession>
<gene>
    <name evidence="2" type="ORF">Aconfl_35650</name>
</gene>
<dbReference type="SMART" id="SM00460">
    <property type="entry name" value="TGc"/>
    <property type="match status" value="1"/>
</dbReference>
<sequence>MLIQVWHHTRYTYSAPVILGIHKLYLQPQHRPYFRIEHQKFDVLPTPDGQNFRQDLAGNWYSQCWFSAQTEQMEIHSEWIFKLKEFNPFGFILDRSFEEQGWSNPLFQFSYEEKTSFLIPFLSTTEELHFTEFLREVKSKSNGLIDFLVRLTQKIYQNWTHQIREEEDIWEATYTYDLKSGSCRDLALMEMEMLREMGLATRFVSGYAFNPELESGHELHGWLEVFLPGAGWIGLDPSLGLLTDHYYIPLATHPDPQRTLPVQGTFAGNGKSQLKARVDIKLLHRPK</sequence>
<comment type="caution">
    <text evidence="2">The sequence shown here is derived from an EMBL/GenBank/DDBJ whole genome shotgun (WGS) entry which is preliminary data.</text>
</comment>
<dbReference type="InterPro" id="IPR013589">
    <property type="entry name" value="Bac_transglu_N"/>
</dbReference>
<name>A0ABQ6PVZ7_9BACT</name>
<protein>
    <recommendedName>
        <fullName evidence="1">Transglutaminase-like domain-containing protein</fullName>
    </recommendedName>
</protein>
<dbReference type="InterPro" id="IPR002931">
    <property type="entry name" value="Transglutaminase-like"/>
</dbReference>
<feature type="domain" description="Transglutaminase-like" evidence="1">
    <location>
        <begin position="175"/>
        <end position="239"/>
    </location>
</feature>
<dbReference type="PANTHER" id="PTHR33490">
    <property type="entry name" value="BLR5614 PROTEIN-RELATED"/>
    <property type="match status" value="1"/>
</dbReference>
<dbReference type="InterPro" id="IPR038765">
    <property type="entry name" value="Papain-like_cys_pep_sf"/>
</dbReference>
<dbReference type="Gene3D" id="3.10.620.30">
    <property type="match status" value="1"/>
</dbReference>